<dbReference type="InterPro" id="IPR023610">
    <property type="entry name" value="PInositol-4/5-P-5/4-kinase"/>
</dbReference>
<feature type="compositionally biased region" description="Acidic residues" evidence="2">
    <location>
        <begin position="459"/>
        <end position="472"/>
    </location>
</feature>
<dbReference type="Pfam" id="PF01504">
    <property type="entry name" value="PIP5K"/>
    <property type="match status" value="1"/>
</dbReference>
<gene>
    <name evidence="4" type="ORF">KQX54_019429</name>
</gene>
<protein>
    <recommendedName>
        <fullName evidence="3">PIPK domain-containing protein</fullName>
    </recommendedName>
</protein>
<feature type="domain" description="PIPK" evidence="3">
    <location>
        <begin position="184"/>
        <end position="593"/>
    </location>
</feature>
<feature type="compositionally biased region" description="Polar residues" evidence="2">
    <location>
        <begin position="241"/>
        <end position="260"/>
    </location>
</feature>
<proteinExistence type="predicted"/>
<dbReference type="PROSITE" id="PS51455">
    <property type="entry name" value="PIPK"/>
    <property type="match status" value="1"/>
</dbReference>
<dbReference type="Gene3D" id="3.30.810.10">
    <property type="entry name" value="2-Layer Sandwich"/>
    <property type="match status" value="2"/>
</dbReference>
<dbReference type="SMART" id="SM00330">
    <property type="entry name" value="PIPKc"/>
    <property type="match status" value="1"/>
</dbReference>
<dbReference type="InterPro" id="IPR002498">
    <property type="entry name" value="PInositol-4-P-4/5-kinase_core"/>
</dbReference>
<comment type="caution">
    <text evidence="4">The sequence shown here is derived from an EMBL/GenBank/DDBJ whole genome shotgun (WGS) entry which is preliminary data.</text>
</comment>
<dbReference type="EMBL" id="JAHXZJ010002237">
    <property type="protein sequence ID" value="KAH0547465.1"/>
    <property type="molecule type" value="Genomic_DNA"/>
</dbReference>
<evidence type="ECO:0000259" key="3">
    <source>
        <dbReference type="PROSITE" id="PS51455"/>
    </source>
</evidence>
<keyword evidence="1" id="KW-0067">ATP-binding</keyword>
<dbReference type="CDD" id="cd17305">
    <property type="entry name" value="PIPKc_PIP5KII"/>
    <property type="match status" value="1"/>
</dbReference>
<keyword evidence="1" id="KW-0418">Kinase</keyword>
<keyword evidence="1" id="KW-0547">Nucleotide-binding</keyword>
<evidence type="ECO:0000313" key="4">
    <source>
        <dbReference type="EMBL" id="KAH0547465.1"/>
    </source>
</evidence>
<keyword evidence="1" id="KW-0808">Transferase</keyword>
<evidence type="ECO:0000256" key="2">
    <source>
        <dbReference type="SAM" id="MobiDB-lite"/>
    </source>
</evidence>
<organism evidence="4 5">
    <name type="scientific">Cotesia glomerata</name>
    <name type="common">Lepidopteran parasitic wasp</name>
    <name type="synonym">Apanteles glomeratus</name>
    <dbReference type="NCBI Taxonomy" id="32391"/>
    <lineage>
        <taxon>Eukaryota</taxon>
        <taxon>Metazoa</taxon>
        <taxon>Ecdysozoa</taxon>
        <taxon>Arthropoda</taxon>
        <taxon>Hexapoda</taxon>
        <taxon>Insecta</taxon>
        <taxon>Pterygota</taxon>
        <taxon>Neoptera</taxon>
        <taxon>Endopterygota</taxon>
        <taxon>Hymenoptera</taxon>
        <taxon>Apocrita</taxon>
        <taxon>Ichneumonoidea</taxon>
        <taxon>Braconidae</taxon>
        <taxon>Microgastrinae</taxon>
        <taxon>Cotesia</taxon>
    </lineage>
</organism>
<dbReference type="Proteomes" id="UP000826195">
    <property type="component" value="Unassembled WGS sequence"/>
</dbReference>
<dbReference type="GO" id="GO:0005524">
    <property type="term" value="F:ATP binding"/>
    <property type="evidence" value="ECO:0007669"/>
    <property type="project" value="UniProtKB-UniRule"/>
</dbReference>
<dbReference type="InterPro" id="IPR027484">
    <property type="entry name" value="PInositol-4-P-5-kinase_N"/>
</dbReference>
<dbReference type="AlphaFoldDB" id="A0AAV7I864"/>
<feature type="compositionally biased region" description="Polar residues" evidence="2">
    <location>
        <begin position="281"/>
        <end position="291"/>
    </location>
</feature>
<reference evidence="4 5" key="1">
    <citation type="journal article" date="2021" name="J. Hered.">
        <title>A chromosome-level genome assembly of the parasitoid wasp, Cotesia glomerata (Hymenoptera: Braconidae).</title>
        <authorList>
            <person name="Pinto B.J."/>
            <person name="Weis J.J."/>
            <person name="Gamble T."/>
            <person name="Ode P.J."/>
            <person name="Paul R."/>
            <person name="Zaspel J.M."/>
        </authorList>
    </citation>
    <scope>NUCLEOTIDE SEQUENCE [LARGE SCALE GENOMIC DNA]</scope>
    <source>
        <strain evidence="4">CgM1</strain>
    </source>
</reference>
<evidence type="ECO:0000256" key="1">
    <source>
        <dbReference type="PROSITE-ProRule" id="PRU00781"/>
    </source>
</evidence>
<sequence>MVANERRTYTQNTKRRDKKLLERVIWTTGKVYDIIARCAPLAGRPGTELLGVTAPSHMPFPDTPTTTPTLVHTDTLTVTISVSVKMSTPYSSGGLSKLKKKHFRVKHQKVKLFRANEPLLSVFMWGVNHTINELSHVNIPVMLLPDDFRAYSKLKVDNHLFNKENMPSHFKIKEYCPLVFRNLRERFGIDDVDYKESMTRCRVFNPSRRTGRLKKRENPGENVNRPMSANAKIHQLVQRSATAPTITVPSSSANSTNAHTQLPHINKPQRTYSFKPKRLRSQPTLDDSSGKSGAKFYQSYDKLFIIKTLTSEEVERMHSFLKHYHPYIVERHGKTLLPQYLGMYRLTVDGVEHYVVAIRNVFSNHLTTHKKFDLKGSTVDREASDKEKEKELPTYKDNDFVKEGMKIYIGEEAKTKLIETLTADVDFLTRLHLMDYSLLLGLHDCARAEQENRERAERGEDEDNHEDEEDSESGSGVESRGPNADRNWGWSGVAAMTTPPESPHAGLMREMSLQYEGAIIPELDIYAIPSAEGAPNKEIYFLAIIDVLTHYGVRKQAAKAAKTVKYGSNVDGISTCDPEQYGKRFIEFMSKAIE</sequence>
<dbReference type="SUPFAM" id="SSF56104">
    <property type="entry name" value="SAICAR synthase-like"/>
    <property type="match status" value="2"/>
</dbReference>
<dbReference type="GO" id="GO:0005886">
    <property type="term" value="C:plasma membrane"/>
    <property type="evidence" value="ECO:0007669"/>
    <property type="project" value="TreeGrafter"/>
</dbReference>
<dbReference type="GO" id="GO:0016309">
    <property type="term" value="F:1-phosphatidylinositol-5-phosphate 4-kinase activity"/>
    <property type="evidence" value="ECO:0007669"/>
    <property type="project" value="TreeGrafter"/>
</dbReference>
<dbReference type="PANTHER" id="PTHR23086">
    <property type="entry name" value="PHOSPHATIDYLINOSITOL-4-PHOSPHATE 5-KINASE"/>
    <property type="match status" value="1"/>
</dbReference>
<dbReference type="GO" id="GO:0046854">
    <property type="term" value="P:phosphatidylinositol phosphate biosynthetic process"/>
    <property type="evidence" value="ECO:0007669"/>
    <property type="project" value="TreeGrafter"/>
</dbReference>
<dbReference type="GO" id="GO:0016308">
    <property type="term" value="F:1-phosphatidylinositol-4-phosphate 5-kinase activity"/>
    <property type="evidence" value="ECO:0007669"/>
    <property type="project" value="TreeGrafter"/>
</dbReference>
<feature type="region of interest" description="Disordered" evidence="2">
    <location>
        <begin position="241"/>
        <end position="292"/>
    </location>
</feature>
<accession>A0AAV7I864</accession>
<dbReference type="InterPro" id="IPR027483">
    <property type="entry name" value="PInositol-4-P-4/5-kinase_C_sf"/>
</dbReference>
<evidence type="ECO:0000313" key="5">
    <source>
        <dbReference type="Proteomes" id="UP000826195"/>
    </source>
</evidence>
<name>A0AAV7I864_COTGL</name>
<keyword evidence="5" id="KW-1185">Reference proteome</keyword>
<feature type="region of interest" description="Disordered" evidence="2">
    <location>
        <begin position="451"/>
        <end position="505"/>
    </location>
</feature>
<dbReference type="PANTHER" id="PTHR23086:SF8">
    <property type="entry name" value="PHOSPHATIDYLINOSITOL 5-PHOSPHATE 4-KINASE, ISOFORM A"/>
    <property type="match status" value="1"/>
</dbReference>
<dbReference type="Gene3D" id="3.30.800.10">
    <property type="entry name" value="Phosphatidylinositol Phosphate Kinase II Beta"/>
    <property type="match status" value="2"/>
</dbReference>